<keyword evidence="3 7" id="KW-0963">Cytoplasm</keyword>
<dbReference type="PANTHER" id="PTHR43692">
    <property type="entry name" value="UDP-N-ACETYLMURAMOYLALANINE--D-GLUTAMATE LIGASE"/>
    <property type="match status" value="1"/>
</dbReference>
<dbReference type="InterPro" id="IPR004101">
    <property type="entry name" value="Mur_ligase_C"/>
</dbReference>
<comment type="subcellular location">
    <subcellularLocation>
        <location evidence="1 7 8">Cytoplasm</location>
    </subcellularLocation>
</comment>
<dbReference type="PANTHER" id="PTHR43692:SF1">
    <property type="entry name" value="UDP-N-ACETYLMURAMOYLALANINE--D-GLUTAMATE LIGASE"/>
    <property type="match status" value="1"/>
</dbReference>
<feature type="domain" description="Mur ligase C-terminal" evidence="9">
    <location>
        <begin position="296"/>
        <end position="406"/>
    </location>
</feature>
<dbReference type="RefSeq" id="WP_199034638.1">
    <property type="nucleotide sequence ID" value="NZ_JAELXS010000001.1"/>
</dbReference>
<dbReference type="Pfam" id="PF02875">
    <property type="entry name" value="Mur_ligase_C"/>
    <property type="match status" value="1"/>
</dbReference>
<comment type="similarity">
    <text evidence="7">Belongs to the MurCDEF family.</text>
</comment>
<keyword evidence="5 7" id="KW-0547">Nucleotide-binding</keyword>
<feature type="domain" description="Mur ligase central" evidence="10">
    <location>
        <begin position="116"/>
        <end position="237"/>
    </location>
</feature>
<dbReference type="HAMAP" id="MF_00639">
    <property type="entry name" value="MurD"/>
    <property type="match status" value="1"/>
</dbReference>
<comment type="pathway">
    <text evidence="2 7 8">Cell wall biogenesis; peptidoglycan biosynthesis.</text>
</comment>
<dbReference type="EC" id="6.3.2.9" evidence="7 8"/>
<keyword evidence="6 7" id="KW-0067">ATP-binding</keyword>
<keyword evidence="4 7" id="KW-0436">Ligase</keyword>
<dbReference type="InterPro" id="IPR013221">
    <property type="entry name" value="Mur_ligase_cen"/>
</dbReference>
<dbReference type="GO" id="GO:0008764">
    <property type="term" value="F:UDP-N-acetylmuramoylalanine-D-glutamate ligase activity"/>
    <property type="evidence" value="ECO:0007669"/>
    <property type="project" value="UniProtKB-EC"/>
</dbReference>
<dbReference type="Gene3D" id="3.40.1190.10">
    <property type="entry name" value="Mur-like, catalytic domain"/>
    <property type="match status" value="1"/>
</dbReference>
<evidence type="ECO:0000256" key="2">
    <source>
        <dbReference type="ARBA" id="ARBA00004752"/>
    </source>
</evidence>
<keyword evidence="12" id="KW-1185">Reference proteome</keyword>
<name>A0ABS0XKT2_9SPHN</name>
<sequence>MIVASAWSGKRYAVLGLARSGLATVAALASAGAHVVAWDTDPAARERAAAIDGVIIHDLADLRLDGAAGLVVSPGVPLNTHPLVAAARAAGVPVIGDIELFAEARADLPPHKVVGITGTNGKSTTTALIKHLCDTAGLPTLMGGNIGLPILGAEPLPDGGVYVLELSSYQIDLTQSLDCDVAVLLNITPDHLDRYDGFDGYAASKARLFAMQSATHDAVIGIGDAPSAAIARSLSARGEHLTKIAPGVCMDQRGWPSLQGPHNAQNALAAIAVAQALGIAEVDIDRGLASFRGLPHRMEQIGSVGGVAYVDDSKATNPESAAPALAAYPRVHWIVGGRAKGDDLDACAPSFGHVVKVYTIGEAGPRFATVLAPHMPVEQAGTLAAAVASAASQAKPGEVVLLSPACASFDQFRDYEERGAAFRAAVEALT</sequence>
<keyword evidence="7 8" id="KW-0131">Cell cycle</keyword>
<dbReference type="InterPro" id="IPR036615">
    <property type="entry name" value="Mur_ligase_C_dom_sf"/>
</dbReference>
<dbReference type="EMBL" id="JAELXS010000001">
    <property type="protein sequence ID" value="MBJ6120634.1"/>
    <property type="molecule type" value="Genomic_DNA"/>
</dbReference>
<dbReference type="Pfam" id="PF08245">
    <property type="entry name" value="Mur_ligase_M"/>
    <property type="match status" value="1"/>
</dbReference>
<dbReference type="Gene3D" id="3.40.50.720">
    <property type="entry name" value="NAD(P)-binding Rossmann-like Domain"/>
    <property type="match status" value="1"/>
</dbReference>
<dbReference type="Gene3D" id="3.90.190.20">
    <property type="entry name" value="Mur ligase, C-terminal domain"/>
    <property type="match status" value="1"/>
</dbReference>
<evidence type="ECO:0000256" key="3">
    <source>
        <dbReference type="ARBA" id="ARBA00022490"/>
    </source>
</evidence>
<evidence type="ECO:0000313" key="11">
    <source>
        <dbReference type="EMBL" id="MBJ6120634.1"/>
    </source>
</evidence>
<evidence type="ECO:0000256" key="4">
    <source>
        <dbReference type="ARBA" id="ARBA00022598"/>
    </source>
</evidence>
<dbReference type="Pfam" id="PF21799">
    <property type="entry name" value="MurD-like_N"/>
    <property type="match status" value="1"/>
</dbReference>
<evidence type="ECO:0000256" key="8">
    <source>
        <dbReference type="RuleBase" id="RU003664"/>
    </source>
</evidence>
<evidence type="ECO:0000259" key="10">
    <source>
        <dbReference type="Pfam" id="PF08245"/>
    </source>
</evidence>
<proteinExistence type="inferred from homology"/>
<dbReference type="SUPFAM" id="SSF51984">
    <property type="entry name" value="MurCD N-terminal domain"/>
    <property type="match status" value="1"/>
</dbReference>
<dbReference type="Proteomes" id="UP000640426">
    <property type="component" value="Unassembled WGS sequence"/>
</dbReference>
<comment type="caution">
    <text evidence="11">The sequence shown here is derived from an EMBL/GenBank/DDBJ whole genome shotgun (WGS) entry which is preliminary data.</text>
</comment>
<evidence type="ECO:0000313" key="12">
    <source>
        <dbReference type="Proteomes" id="UP000640426"/>
    </source>
</evidence>
<dbReference type="NCBIfam" id="TIGR01087">
    <property type="entry name" value="murD"/>
    <property type="match status" value="1"/>
</dbReference>
<dbReference type="InterPro" id="IPR005762">
    <property type="entry name" value="MurD"/>
</dbReference>
<keyword evidence="7 8" id="KW-0133">Cell shape</keyword>
<keyword evidence="7 8" id="KW-0132">Cell division</keyword>
<reference evidence="12" key="1">
    <citation type="submission" date="2020-12" db="EMBL/GenBank/DDBJ databases">
        <title>Hymenobacter sp.</title>
        <authorList>
            <person name="Kim M.K."/>
        </authorList>
    </citation>
    <scope>NUCLEOTIDE SEQUENCE [LARGE SCALE GENOMIC DNA]</scope>
    <source>
        <strain evidence="12">BT553</strain>
    </source>
</reference>
<dbReference type="InterPro" id="IPR036565">
    <property type="entry name" value="Mur-like_cat_sf"/>
</dbReference>
<comment type="function">
    <text evidence="7 8">Cell wall formation. Catalyzes the addition of glutamate to the nucleotide precursor UDP-N-acetylmuramoyl-L-alanine (UMA).</text>
</comment>
<organism evidence="11 12">
    <name type="scientific">Sphingomonas mollis</name>
    <dbReference type="NCBI Taxonomy" id="2795726"/>
    <lineage>
        <taxon>Bacteria</taxon>
        <taxon>Pseudomonadati</taxon>
        <taxon>Pseudomonadota</taxon>
        <taxon>Alphaproteobacteria</taxon>
        <taxon>Sphingomonadales</taxon>
        <taxon>Sphingomonadaceae</taxon>
        <taxon>Sphingomonas</taxon>
    </lineage>
</organism>
<protein>
    <recommendedName>
        <fullName evidence="7 8">UDP-N-acetylmuramoylalanine--D-glutamate ligase</fullName>
        <ecNumber evidence="7 8">6.3.2.9</ecNumber>
    </recommendedName>
    <alternativeName>
        <fullName evidence="7">D-glutamic acid-adding enzyme</fullName>
    </alternativeName>
    <alternativeName>
        <fullName evidence="7">UDP-N-acetylmuramoyl-L-alanyl-D-glutamate synthetase</fullName>
    </alternativeName>
</protein>
<gene>
    <name evidence="7 11" type="primary">murD</name>
    <name evidence="11" type="ORF">JAO74_02385</name>
</gene>
<evidence type="ECO:0000259" key="9">
    <source>
        <dbReference type="Pfam" id="PF02875"/>
    </source>
</evidence>
<evidence type="ECO:0000256" key="7">
    <source>
        <dbReference type="HAMAP-Rule" id="MF_00639"/>
    </source>
</evidence>
<evidence type="ECO:0000256" key="6">
    <source>
        <dbReference type="ARBA" id="ARBA00022840"/>
    </source>
</evidence>
<keyword evidence="7 8" id="KW-0573">Peptidoglycan synthesis</keyword>
<dbReference type="SUPFAM" id="SSF53244">
    <property type="entry name" value="MurD-like peptide ligases, peptide-binding domain"/>
    <property type="match status" value="1"/>
</dbReference>
<evidence type="ECO:0000256" key="1">
    <source>
        <dbReference type="ARBA" id="ARBA00004496"/>
    </source>
</evidence>
<dbReference type="SUPFAM" id="SSF53623">
    <property type="entry name" value="MurD-like peptide ligases, catalytic domain"/>
    <property type="match status" value="1"/>
</dbReference>
<keyword evidence="7 8" id="KW-0961">Cell wall biogenesis/degradation</keyword>
<accession>A0ABS0XKT2</accession>
<evidence type="ECO:0000256" key="5">
    <source>
        <dbReference type="ARBA" id="ARBA00022741"/>
    </source>
</evidence>
<comment type="catalytic activity">
    <reaction evidence="7 8">
        <text>UDP-N-acetyl-alpha-D-muramoyl-L-alanine + D-glutamate + ATP = UDP-N-acetyl-alpha-D-muramoyl-L-alanyl-D-glutamate + ADP + phosphate + H(+)</text>
        <dbReference type="Rhea" id="RHEA:16429"/>
        <dbReference type="ChEBI" id="CHEBI:15378"/>
        <dbReference type="ChEBI" id="CHEBI:29986"/>
        <dbReference type="ChEBI" id="CHEBI:30616"/>
        <dbReference type="ChEBI" id="CHEBI:43474"/>
        <dbReference type="ChEBI" id="CHEBI:83898"/>
        <dbReference type="ChEBI" id="CHEBI:83900"/>
        <dbReference type="ChEBI" id="CHEBI:456216"/>
        <dbReference type="EC" id="6.3.2.9"/>
    </reaction>
</comment>
<feature type="binding site" evidence="7">
    <location>
        <begin position="118"/>
        <end position="124"/>
    </location>
    <ligand>
        <name>ATP</name>
        <dbReference type="ChEBI" id="CHEBI:30616"/>
    </ligand>
</feature>